<dbReference type="RefSeq" id="WP_227063961.1">
    <property type="nucleotide sequence ID" value="NZ_JAJEPV010000003.1"/>
</dbReference>
<proteinExistence type="predicted"/>
<comment type="caution">
    <text evidence="1">The sequence shown here is derived from an EMBL/GenBank/DDBJ whole genome shotgun (WGS) entry which is preliminary data.</text>
</comment>
<dbReference type="AlphaFoldDB" id="A0AAE3A0L4"/>
<dbReference type="Proteomes" id="UP001197795">
    <property type="component" value="Unassembled WGS sequence"/>
</dbReference>
<sequence length="310" mass="36319">MKNKHDNRSLPANRNYKDTIFRWLFSDKNNLLSLYNAIAGAHYQNPEALNIVTLENAVYMGMKNDLAFVLETGLYLYEHQSTYNPNIPLRDLFYIASEYQSLINQRTLYSSTLQTIPTPKFLVFYNGTDENIPDRLELRLSDAYENYSENPDLELKVTMLNINSDHNFELLKNCHVLWEYSQYVTRVRKYATMMSLNDAVNLAITECIQEGILTEFLSHNRAEVLKVSIFEYDKEKEEKLIRKAEFDYGKAMGLADGVISLLEEKGRLSEDQINSIRRETRPEKQTEWFKLAIKVDTIDEFFKKANIKRQ</sequence>
<gene>
    <name evidence="1" type="ORF">LKD75_01595</name>
</gene>
<evidence type="ECO:0000313" key="1">
    <source>
        <dbReference type="EMBL" id="MCC2118296.1"/>
    </source>
</evidence>
<dbReference type="EMBL" id="JAJEPV010000003">
    <property type="protein sequence ID" value="MCC2118296.1"/>
    <property type="molecule type" value="Genomic_DNA"/>
</dbReference>
<reference evidence="1 2" key="1">
    <citation type="submission" date="2021-10" db="EMBL/GenBank/DDBJ databases">
        <title>Anaerobic single-cell dispensing facilitates the cultivation of human gut bacteria.</title>
        <authorList>
            <person name="Afrizal A."/>
        </authorList>
    </citation>
    <scope>NUCLEOTIDE SEQUENCE [LARGE SCALE GENOMIC DNA]</scope>
    <source>
        <strain evidence="1 2">CLA-AA-H273</strain>
    </source>
</reference>
<accession>A0AAE3A0L4</accession>
<organism evidence="1 2">
    <name type="scientific">Waltera acetigignens</name>
    <dbReference type="NCBI Taxonomy" id="2981769"/>
    <lineage>
        <taxon>Bacteria</taxon>
        <taxon>Bacillati</taxon>
        <taxon>Bacillota</taxon>
        <taxon>Clostridia</taxon>
        <taxon>Lachnospirales</taxon>
        <taxon>Lachnospiraceae</taxon>
        <taxon>Waltera</taxon>
    </lineage>
</organism>
<name>A0AAE3A0L4_9FIRM</name>
<evidence type="ECO:0008006" key="3">
    <source>
        <dbReference type="Google" id="ProtNLM"/>
    </source>
</evidence>
<keyword evidence="2" id="KW-1185">Reference proteome</keyword>
<protein>
    <recommendedName>
        <fullName evidence="3">Transposase, YhgA-like</fullName>
    </recommendedName>
</protein>
<evidence type="ECO:0000313" key="2">
    <source>
        <dbReference type="Proteomes" id="UP001197795"/>
    </source>
</evidence>